<keyword evidence="4 6" id="KW-0863">Zinc-finger</keyword>
<dbReference type="GO" id="GO:0043161">
    <property type="term" value="P:proteasome-mediated ubiquitin-dependent protein catabolic process"/>
    <property type="evidence" value="ECO:0007669"/>
    <property type="project" value="InterPro"/>
</dbReference>
<dbReference type="PROSITE" id="PS51867">
    <property type="entry name" value="ZF_RING_GID"/>
    <property type="match status" value="1"/>
</dbReference>
<evidence type="ECO:0000256" key="5">
    <source>
        <dbReference type="ARBA" id="ARBA00022833"/>
    </source>
</evidence>
<dbReference type="InterPro" id="IPR044063">
    <property type="entry name" value="ZF_RING_GID"/>
</dbReference>
<comment type="subcellular location">
    <subcellularLocation>
        <location evidence="1">Cytoplasm</location>
    </subcellularLocation>
</comment>
<dbReference type="GO" id="GO:0008270">
    <property type="term" value="F:zinc ion binding"/>
    <property type="evidence" value="ECO:0007669"/>
    <property type="project" value="UniProtKB-KW"/>
</dbReference>
<dbReference type="AlphaFoldDB" id="A0A8J6C9A4"/>
<sequence length="440" mass="46550">MDMADGLAVVAQLWKEFERVKRPRIDPAVELVDTIVAQLNRAQDEIGDAPEARPGASNAVRRGADDSDAAECERRCAVVASAAGAIAQLDAAAKVAAHHHDVQAGHARFCKSIDKAMPADAEPALRLLNGGVGDECAEGLHRAIASHLFSVGHAHAARLLLREAKLEAMDDACDGGIAGLGAHLAAYERLAELTRALDERNLTPALAWADAHAAALAARGADLGFALHRLRFLQLLDGCGSAADGADGASAISAALAYGRAFLAPAADSSTRLLGEVQQLMGTLLFVGRLDSSPYAALLDGSHWRAAREQLRAEFLAIHKLPDESPLAVSLRVGVLALPTLVKVANVLQAKVGARAPGSYDRLPVELELPSEFTYHSIVTCPVSREQCTRDNPPMLLPCGHVISLISTSKLSRGCRTARFKCPYCPVETTTALCQKLCVD</sequence>
<keyword evidence="10" id="KW-1185">Reference proteome</keyword>
<dbReference type="InterPro" id="IPR013144">
    <property type="entry name" value="CRA_dom"/>
</dbReference>
<evidence type="ECO:0000256" key="4">
    <source>
        <dbReference type="ARBA" id="ARBA00022771"/>
    </source>
</evidence>
<dbReference type="OMA" id="FEATNND"/>
<evidence type="ECO:0000256" key="1">
    <source>
        <dbReference type="ARBA" id="ARBA00004496"/>
    </source>
</evidence>
<evidence type="ECO:0008006" key="11">
    <source>
        <dbReference type="Google" id="ProtNLM"/>
    </source>
</evidence>
<evidence type="ECO:0000313" key="10">
    <source>
        <dbReference type="Proteomes" id="UP000751190"/>
    </source>
</evidence>
<feature type="domain" description="CTLH" evidence="7">
    <location>
        <begin position="186"/>
        <end position="243"/>
    </location>
</feature>
<evidence type="ECO:0000256" key="2">
    <source>
        <dbReference type="ARBA" id="ARBA00022490"/>
    </source>
</evidence>
<comment type="caution">
    <text evidence="9">The sequence shown here is derived from an EMBL/GenBank/DDBJ whole genome shotgun (WGS) entry which is preliminary data.</text>
</comment>
<dbReference type="FunFam" id="3.30.40.10:FF:000143">
    <property type="entry name" value="Regulator of gluconeogenesis Rmd5"/>
    <property type="match status" value="1"/>
</dbReference>
<organism evidence="9 10">
    <name type="scientific">Diacronema lutheri</name>
    <name type="common">Unicellular marine alga</name>
    <name type="synonym">Monochrysis lutheri</name>
    <dbReference type="NCBI Taxonomy" id="2081491"/>
    <lineage>
        <taxon>Eukaryota</taxon>
        <taxon>Haptista</taxon>
        <taxon>Haptophyta</taxon>
        <taxon>Pavlovophyceae</taxon>
        <taxon>Pavlovales</taxon>
        <taxon>Pavlovaceae</taxon>
        <taxon>Diacronema</taxon>
    </lineage>
</organism>
<dbReference type="GO" id="GO:0005634">
    <property type="term" value="C:nucleus"/>
    <property type="evidence" value="ECO:0007669"/>
    <property type="project" value="TreeGrafter"/>
</dbReference>
<dbReference type="CDD" id="cd16652">
    <property type="entry name" value="dRING_Rmd5p-like"/>
    <property type="match status" value="1"/>
</dbReference>
<protein>
    <recommendedName>
        <fullName evidence="11">RING-Gid-type domain-containing protein</fullName>
    </recommendedName>
</protein>
<accession>A0A8J6C9A4</accession>
<evidence type="ECO:0000313" key="9">
    <source>
        <dbReference type="EMBL" id="KAG8466297.1"/>
    </source>
</evidence>
<reference evidence="9" key="1">
    <citation type="submission" date="2021-05" db="EMBL/GenBank/DDBJ databases">
        <title>The genome of the haptophyte Pavlova lutheri (Diacronema luteri, Pavlovales) - a model for lipid biosynthesis in eukaryotic algae.</title>
        <authorList>
            <person name="Hulatt C.J."/>
            <person name="Posewitz M.C."/>
        </authorList>
    </citation>
    <scope>NUCLEOTIDE SEQUENCE</scope>
    <source>
        <strain evidence="9">NIVA-4/92</strain>
    </source>
</reference>
<dbReference type="InterPro" id="IPR045098">
    <property type="entry name" value="Fyv10_fam"/>
</dbReference>
<evidence type="ECO:0000259" key="8">
    <source>
        <dbReference type="PROSITE" id="PS51867"/>
    </source>
</evidence>
<dbReference type="GO" id="GO:0005737">
    <property type="term" value="C:cytoplasm"/>
    <property type="evidence" value="ECO:0007669"/>
    <property type="project" value="UniProtKB-SubCell"/>
</dbReference>
<evidence type="ECO:0000256" key="6">
    <source>
        <dbReference type="PROSITE-ProRule" id="PRU01215"/>
    </source>
</evidence>
<dbReference type="GO" id="GO:0034657">
    <property type="term" value="C:GID complex"/>
    <property type="evidence" value="ECO:0007669"/>
    <property type="project" value="TreeGrafter"/>
</dbReference>
<dbReference type="PROSITE" id="PS50896">
    <property type="entry name" value="LISH"/>
    <property type="match status" value="1"/>
</dbReference>
<dbReference type="PANTHER" id="PTHR12170">
    <property type="entry name" value="MACROPHAGE ERYTHROBLAST ATTACHER-RELATED"/>
    <property type="match status" value="1"/>
</dbReference>
<dbReference type="InterPro" id="IPR006594">
    <property type="entry name" value="LisH"/>
</dbReference>
<dbReference type="PANTHER" id="PTHR12170:SF3">
    <property type="entry name" value="GH10162P"/>
    <property type="match status" value="1"/>
</dbReference>
<dbReference type="Proteomes" id="UP000751190">
    <property type="component" value="Unassembled WGS sequence"/>
</dbReference>
<name>A0A8J6C9A4_DIALT</name>
<proteinExistence type="predicted"/>
<evidence type="ECO:0000259" key="7">
    <source>
        <dbReference type="PROSITE" id="PS50897"/>
    </source>
</evidence>
<dbReference type="Pfam" id="PF10607">
    <property type="entry name" value="CTLH"/>
    <property type="match status" value="1"/>
</dbReference>
<dbReference type="OrthoDB" id="1933281at2759"/>
<keyword evidence="5" id="KW-0862">Zinc</keyword>
<dbReference type="InterPro" id="IPR037683">
    <property type="entry name" value="Rmd5_dRing"/>
</dbReference>
<dbReference type="GO" id="GO:0061630">
    <property type="term" value="F:ubiquitin protein ligase activity"/>
    <property type="evidence" value="ECO:0007669"/>
    <property type="project" value="InterPro"/>
</dbReference>
<dbReference type="SMART" id="SM00757">
    <property type="entry name" value="CRA"/>
    <property type="match status" value="1"/>
</dbReference>
<feature type="zinc finger region" description="RING-Gid-type" evidence="6">
    <location>
        <begin position="381"/>
        <end position="425"/>
    </location>
</feature>
<keyword evidence="3" id="KW-0479">Metal-binding</keyword>
<keyword evidence="2" id="KW-0963">Cytoplasm</keyword>
<dbReference type="InterPro" id="IPR024964">
    <property type="entry name" value="CTLH/CRA"/>
</dbReference>
<dbReference type="EMBL" id="JAGTXO010000008">
    <property type="protein sequence ID" value="KAG8466297.1"/>
    <property type="molecule type" value="Genomic_DNA"/>
</dbReference>
<gene>
    <name evidence="9" type="ORF">KFE25_002053</name>
</gene>
<dbReference type="PROSITE" id="PS50897">
    <property type="entry name" value="CTLH"/>
    <property type="match status" value="1"/>
</dbReference>
<evidence type="ECO:0000256" key="3">
    <source>
        <dbReference type="ARBA" id="ARBA00022723"/>
    </source>
</evidence>
<feature type="domain" description="RING-Gid-type" evidence="8">
    <location>
        <begin position="381"/>
        <end position="425"/>
    </location>
</feature>
<dbReference type="InterPro" id="IPR006595">
    <property type="entry name" value="CTLH_C"/>
</dbReference>